<keyword evidence="3" id="KW-1185">Reference proteome</keyword>
<reference evidence="2 3" key="1">
    <citation type="journal article" date="2018" name="J. Microbiol.">
        <title>Bacillus spongiae sp. nov., isolated from sponge of Jeju Island.</title>
        <authorList>
            <person name="Lee G.E."/>
            <person name="Im W.T."/>
            <person name="Park J.S."/>
        </authorList>
    </citation>
    <scope>NUCLEOTIDE SEQUENCE [LARGE SCALE GENOMIC DNA]</scope>
    <source>
        <strain evidence="2 3">135PIL107-10</strain>
    </source>
</reference>
<dbReference type="EMBL" id="JBBAXC010000014">
    <property type="protein sequence ID" value="MEI5908631.1"/>
    <property type="molecule type" value="Genomic_DNA"/>
</dbReference>
<protein>
    <submittedName>
        <fullName evidence="2">Uridine kinase</fullName>
    </submittedName>
</protein>
<gene>
    <name evidence="2" type="ORF">WAK64_16405</name>
</gene>
<accession>A0ABU8HGX3</accession>
<dbReference type="InterPro" id="IPR027417">
    <property type="entry name" value="P-loop_NTPase"/>
</dbReference>
<sequence>MSNSIVSLNNLLTKFYSLKDNQNTLIIGIDGPSAAGKSTLARKLKNLGKEVTIVHMDDFYRPSNEKKIVDSTSVGESFDWERLMKQVLLPVSNNNKGSYQRYDWDTDRLAEWHKVPVGGIVIIEGCYSLRNELLPFYHVKLWVDALKEISSVRVVDRERRGTGNKKMWEEVYRPAEEKYIELQKPYKNVDIIVDGAGEIADINQCEVKILHESDRWLNL</sequence>
<dbReference type="Pfam" id="PF00485">
    <property type="entry name" value="PRK"/>
    <property type="match status" value="1"/>
</dbReference>
<organism evidence="2 3">
    <name type="scientific">Bacillus spongiae</name>
    <dbReference type="NCBI Taxonomy" id="2683610"/>
    <lineage>
        <taxon>Bacteria</taxon>
        <taxon>Bacillati</taxon>
        <taxon>Bacillota</taxon>
        <taxon>Bacilli</taxon>
        <taxon>Bacillales</taxon>
        <taxon>Bacillaceae</taxon>
        <taxon>Bacillus</taxon>
    </lineage>
</organism>
<proteinExistence type="predicted"/>
<dbReference type="PANTHER" id="PTHR10285">
    <property type="entry name" value="URIDINE KINASE"/>
    <property type="match status" value="1"/>
</dbReference>
<comment type="caution">
    <text evidence="2">The sequence shown here is derived from an EMBL/GenBank/DDBJ whole genome shotgun (WGS) entry which is preliminary data.</text>
</comment>
<feature type="domain" description="Phosphoribulokinase/uridine kinase" evidence="1">
    <location>
        <begin position="26"/>
        <end position="193"/>
    </location>
</feature>
<dbReference type="GO" id="GO:0016301">
    <property type="term" value="F:kinase activity"/>
    <property type="evidence" value="ECO:0007669"/>
    <property type="project" value="UniProtKB-KW"/>
</dbReference>
<evidence type="ECO:0000313" key="2">
    <source>
        <dbReference type="EMBL" id="MEI5908631.1"/>
    </source>
</evidence>
<dbReference type="Gene3D" id="3.40.50.300">
    <property type="entry name" value="P-loop containing nucleotide triphosphate hydrolases"/>
    <property type="match status" value="1"/>
</dbReference>
<dbReference type="SUPFAM" id="SSF52540">
    <property type="entry name" value="P-loop containing nucleoside triphosphate hydrolases"/>
    <property type="match status" value="1"/>
</dbReference>
<dbReference type="RefSeq" id="WP_336588077.1">
    <property type="nucleotide sequence ID" value="NZ_JBBAXC010000014.1"/>
</dbReference>
<dbReference type="PRINTS" id="PR00988">
    <property type="entry name" value="URIDINKINASE"/>
</dbReference>
<dbReference type="InterPro" id="IPR006083">
    <property type="entry name" value="PRK/URK"/>
</dbReference>
<evidence type="ECO:0000259" key="1">
    <source>
        <dbReference type="Pfam" id="PF00485"/>
    </source>
</evidence>
<keyword evidence="2" id="KW-0808">Transferase</keyword>
<keyword evidence="2" id="KW-0418">Kinase</keyword>
<evidence type="ECO:0000313" key="3">
    <source>
        <dbReference type="Proteomes" id="UP001312865"/>
    </source>
</evidence>
<dbReference type="Proteomes" id="UP001312865">
    <property type="component" value="Unassembled WGS sequence"/>
</dbReference>
<name>A0ABU8HGX3_9BACI</name>